<dbReference type="InterPro" id="IPR029033">
    <property type="entry name" value="His_PPase_superfam"/>
</dbReference>
<evidence type="ECO:0000313" key="3">
    <source>
        <dbReference type="EMBL" id="CEG43999.1"/>
    </source>
</evidence>
<dbReference type="OMA" id="REHEMAP"/>
<evidence type="ECO:0000256" key="1">
    <source>
        <dbReference type="ARBA" id="ARBA00005375"/>
    </source>
</evidence>
<dbReference type="GeneID" id="36409327"/>
<keyword evidence="2" id="KW-0378">Hydrolase</keyword>
<dbReference type="STRING" id="4781.A0A0P1AR55"/>
<keyword evidence="4" id="KW-1185">Reference proteome</keyword>
<dbReference type="PROSITE" id="PS00616">
    <property type="entry name" value="HIS_ACID_PHOSPHAT_1"/>
    <property type="match status" value="1"/>
</dbReference>
<dbReference type="InterPro" id="IPR050645">
    <property type="entry name" value="Histidine_acid_phosphatase"/>
</dbReference>
<sequence>MRLRQLQVIHRHGDRTPLINIFRGSTDARDEEAEVELWGRKLPLPPQVTQLRSKYEVHTNSEAQTSFQQRPFGYLTTRGIEQMTNRGNWLQGFIAKEEVGLNNVTSEQMQIFSNAYTRTQLSVQALLGGMLTDHPQVIPQISVLPPDRDIINTYQIYPEIMRIKSDLVNDNEEFAAREHEMTLVKQELSRLLPAVDSGQIPFSWLQAADYFICRRAHHVPFISGTEVHGKATERHLKYRFHQFYSHRTILKLVAGRLMHNVLHEMQKLRWDHLQSKKITIYSGHDVSLLSILRAMDAGIAKEISYWPEYSSALALELLEDEKGIFYVRAQLNGEPLAMVDAPDGLISADYFCDLVTDRIGTHSK</sequence>
<dbReference type="InterPro" id="IPR000560">
    <property type="entry name" value="His_Pase_clade-2"/>
</dbReference>
<dbReference type="SUPFAM" id="SSF53254">
    <property type="entry name" value="Phosphoglycerate mutase-like"/>
    <property type="match status" value="1"/>
</dbReference>
<dbReference type="Proteomes" id="UP000054928">
    <property type="component" value="Unassembled WGS sequence"/>
</dbReference>
<name>A0A0P1AR55_PLAHL</name>
<comment type="similarity">
    <text evidence="1">Belongs to the histidine acid phosphatase family.</text>
</comment>
<dbReference type="AlphaFoldDB" id="A0A0P1AR55"/>
<dbReference type="CDD" id="cd07061">
    <property type="entry name" value="HP_HAP_like"/>
    <property type="match status" value="1"/>
</dbReference>
<evidence type="ECO:0000313" key="4">
    <source>
        <dbReference type="Proteomes" id="UP000054928"/>
    </source>
</evidence>
<dbReference type="InterPro" id="IPR033379">
    <property type="entry name" value="Acid_Pase_AS"/>
</dbReference>
<dbReference type="RefSeq" id="XP_024580368.1">
    <property type="nucleotide sequence ID" value="XM_024730053.1"/>
</dbReference>
<evidence type="ECO:0000256" key="2">
    <source>
        <dbReference type="ARBA" id="ARBA00022801"/>
    </source>
</evidence>
<dbReference type="Gene3D" id="3.40.50.1240">
    <property type="entry name" value="Phosphoglycerate mutase-like"/>
    <property type="match status" value="1"/>
</dbReference>
<dbReference type="GO" id="GO:0016791">
    <property type="term" value="F:phosphatase activity"/>
    <property type="evidence" value="ECO:0007669"/>
    <property type="project" value="TreeGrafter"/>
</dbReference>
<dbReference type="EMBL" id="CCYD01000810">
    <property type="protein sequence ID" value="CEG43999.1"/>
    <property type="molecule type" value="Genomic_DNA"/>
</dbReference>
<proteinExistence type="inferred from homology"/>
<accession>A0A0P1AR55</accession>
<dbReference type="PANTHER" id="PTHR11567">
    <property type="entry name" value="ACID PHOSPHATASE-RELATED"/>
    <property type="match status" value="1"/>
</dbReference>
<dbReference type="Pfam" id="PF00328">
    <property type="entry name" value="His_Phos_2"/>
    <property type="match status" value="1"/>
</dbReference>
<dbReference type="PANTHER" id="PTHR11567:SF110">
    <property type="entry name" value="2-PHOSPHOXYLOSE PHOSPHATASE 1"/>
    <property type="match status" value="1"/>
</dbReference>
<reference evidence="4" key="1">
    <citation type="submission" date="2014-09" db="EMBL/GenBank/DDBJ databases">
        <authorList>
            <person name="Sharma Rahul"/>
            <person name="Thines Marco"/>
        </authorList>
    </citation>
    <scope>NUCLEOTIDE SEQUENCE [LARGE SCALE GENOMIC DNA]</scope>
</reference>
<dbReference type="OrthoDB" id="10257284at2759"/>
<protein>
    <submittedName>
        <fullName evidence="3">Histidine acid</fullName>
    </submittedName>
</protein>
<organism evidence="3 4">
    <name type="scientific">Plasmopara halstedii</name>
    <name type="common">Downy mildew of sunflower</name>
    <dbReference type="NCBI Taxonomy" id="4781"/>
    <lineage>
        <taxon>Eukaryota</taxon>
        <taxon>Sar</taxon>
        <taxon>Stramenopiles</taxon>
        <taxon>Oomycota</taxon>
        <taxon>Peronosporomycetes</taxon>
        <taxon>Peronosporales</taxon>
        <taxon>Peronosporaceae</taxon>
        <taxon>Plasmopara</taxon>
    </lineage>
</organism>